<dbReference type="Pfam" id="PF00226">
    <property type="entry name" value="DnaJ"/>
    <property type="match status" value="1"/>
</dbReference>
<gene>
    <name evidence="2" type="ORF">AMORRO_LOCUS10770</name>
</gene>
<dbReference type="PRINTS" id="PR00625">
    <property type="entry name" value="JDOMAIN"/>
</dbReference>
<dbReference type="InterPro" id="IPR036869">
    <property type="entry name" value="J_dom_sf"/>
</dbReference>
<comment type="caution">
    <text evidence="2">The sequence shown here is derived from an EMBL/GenBank/DDBJ whole genome shotgun (WGS) entry which is preliminary data.</text>
</comment>
<dbReference type="SUPFAM" id="SSF46565">
    <property type="entry name" value="Chaperone J-domain"/>
    <property type="match status" value="1"/>
</dbReference>
<dbReference type="PROSITE" id="PS50076">
    <property type="entry name" value="DNAJ_2"/>
    <property type="match status" value="1"/>
</dbReference>
<dbReference type="AlphaFoldDB" id="A0A9N9HER3"/>
<dbReference type="SMART" id="SM00271">
    <property type="entry name" value="DnaJ"/>
    <property type="match status" value="1"/>
</dbReference>
<sequence>MDLYSKLTENQQQFKSGEIDEDEFKKRKKLILDKWTDKPKKTKKLEHSYETDLYAVLQLTPSATETEIKSSYKKLALKYHPDKNGGVETEEWTKLSKAYQILSDENSRILYDNHGIVSDAFANKASFNCYVGGELWKPYIGDLEIGLWMYSFIDSNSLSELEHVTSAEQKERRHVIRVSNIVRHLQDKLSQFPVQNNSSEFESFKQSLYQEVQKLLAEPNGKELLSLLGEIYISESKTYLSRFSINILSNLFNSFTFTYNLIHGFVTIKASNLSGMKQEEIIKITWRLSRSEISSITYET</sequence>
<feature type="domain" description="J" evidence="1">
    <location>
        <begin position="52"/>
        <end position="115"/>
    </location>
</feature>
<name>A0A9N9HER3_9GLOM</name>
<evidence type="ECO:0000313" key="3">
    <source>
        <dbReference type="Proteomes" id="UP000789342"/>
    </source>
</evidence>
<evidence type="ECO:0000313" key="2">
    <source>
        <dbReference type="EMBL" id="CAG8669830.1"/>
    </source>
</evidence>
<organism evidence="2 3">
    <name type="scientific">Acaulospora morrowiae</name>
    <dbReference type="NCBI Taxonomy" id="94023"/>
    <lineage>
        <taxon>Eukaryota</taxon>
        <taxon>Fungi</taxon>
        <taxon>Fungi incertae sedis</taxon>
        <taxon>Mucoromycota</taxon>
        <taxon>Glomeromycotina</taxon>
        <taxon>Glomeromycetes</taxon>
        <taxon>Diversisporales</taxon>
        <taxon>Acaulosporaceae</taxon>
        <taxon>Acaulospora</taxon>
    </lineage>
</organism>
<keyword evidence="3" id="KW-1185">Reference proteome</keyword>
<dbReference type="OrthoDB" id="436519at2759"/>
<protein>
    <submittedName>
        <fullName evidence="2">5531_t:CDS:1</fullName>
    </submittedName>
</protein>
<dbReference type="Proteomes" id="UP000789342">
    <property type="component" value="Unassembled WGS sequence"/>
</dbReference>
<dbReference type="PANTHER" id="PTHR44094">
    <property type="entry name" value="DNAJ HEAT SHOCK N-TERMINAL DOMAIN-CONTAINING PROTEIN"/>
    <property type="match status" value="1"/>
</dbReference>
<feature type="non-terminal residue" evidence="2">
    <location>
        <position position="300"/>
    </location>
</feature>
<dbReference type="CDD" id="cd06257">
    <property type="entry name" value="DnaJ"/>
    <property type="match status" value="1"/>
</dbReference>
<dbReference type="Pfam" id="PF14308">
    <property type="entry name" value="DnaJ-X"/>
    <property type="match status" value="1"/>
</dbReference>
<dbReference type="InterPro" id="IPR052423">
    <property type="entry name" value="EMIR"/>
</dbReference>
<dbReference type="InterPro" id="IPR026894">
    <property type="entry name" value="DnaJ_X"/>
</dbReference>
<reference evidence="2" key="1">
    <citation type="submission" date="2021-06" db="EMBL/GenBank/DDBJ databases">
        <authorList>
            <person name="Kallberg Y."/>
            <person name="Tangrot J."/>
            <person name="Rosling A."/>
        </authorList>
    </citation>
    <scope>NUCLEOTIDE SEQUENCE</scope>
    <source>
        <strain evidence="2">CL551</strain>
    </source>
</reference>
<proteinExistence type="predicted"/>
<dbReference type="PANTHER" id="PTHR44094:SF8">
    <property type="entry name" value="DNAJ HEAT SHOCK N-TERMINAL DOMAIN-CONTAINING PROTEIN-RELATED"/>
    <property type="match status" value="1"/>
</dbReference>
<dbReference type="Gene3D" id="1.10.287.110">
    <property type="entry name" value="DnaJ domain"/>
    <property type="match status" value="1"/>
</dbReference>
<dbReference type="EMBL" id="CAJVPV010012425">
    <property type="protein sequence ID" value="CAG8669830.1"/>
    <property type="molecule type" value="Genomic_DNA"/>
</dbReference>
<dbReference type="InterPro" id="IPR001623">
    <property type="entry name" value="DnaJ_domain"/>
</dbReference>
<accession>A0A9N9HER3</accession>
<evidence type="ECO:0000259" key="1">
    <source>
        <dbReference type="PROSITE" id="PS50076"/>
    </source>
</evidence>